<accession>A0A372ZW30</accession>
<name>A0A372ZW30_9ACTN</name>
<dbReference type="Pfam" id="PF09957">
    <property type="entry name" value="VapB_antitoxin"/>
    <property type="match status" value="1"/>
</dbReference>
<dbReference type="EMBL" id="QVIG01000001">
    <property type="protein sequence ID" value="RGD59590.1"/>
    <property type="molecule type" value="Genomic_DNA"/>
</dbReference>
<evidence type="ECO:0000313" key="1">
    <source>
        <dbReference type="EMBL" id="RGD59590.1"/>
    </source>
</evidence>
<organism evidence="1 2">
    <name type="scientific">Kitasatospora xanthocidica</name>
    <dbReference type="NCBI Taxonomy" id="83382"/>
    <lineage>
        <taxon>Bacteria</taxon>
        <taxon>Bacillati</taxon>
        <taxon>Actinomycetota</taxon>
        <taxon>Actinomycetes</taxon>
        <taxon>Kitasatosporales</taxon>
        <taxon>Streptomycetaceae</taxon>
        <taxon>Kitasatospora</taxon>
    </lineage>
</organism>
<comment type="caution">
    <text evidence="1">The sequence shown here is derived from an EMBL/GenBank/DDBJ whole genome shotgun (WGS) entry which is preliminary data.</text>
</comment>
<protein>
    <submittedName>
        <fullName evidence="1">DUF2191 domain-containing protein</fullName>
    </submittedName>
</protein>
<proteinExistence type="predicted"/>
<dbReference type="RefSeq" id="WP_117487746.1">
    <property type="nucleotide sequence ID" value="NZ_QVIG01000001.1"/>
</dbReference>
<evidence type="ECO:0000313" key="2">
    <source>
        <dbReference type="Proteomes" id="UP000263377"/>
    </source>
</evidence>
<gene>
    <name evidence="1" type="ORF">DR950_18945</name>
</gene>
<dbReference type="Proteomes" id="UP000263377">
    <property type="component" value="Unassembled WGS sequence"/>
</dbReference>
<dbReference type="AlphaFoldDB" id="A0A372ZW30"/>
<reference evidence="1 2" key="1">
    <citation type="submission" date="2018-08" db="EMBL/GenBank/DDBJ databases">
        <title>Diversity &amp; Physiological Properties of Lignin-Decomposing Actinobacteria from Soil.</title>
        <authorList>
            <person name="Roh S.G."/>
            <person name="Kim S.B."/>
        </authorList>
    </citation>
    <scope>NUCLEOTIDE SEQUENCE [LARGE SCALE GENOMIC DNA]</scope>
    <source>
        <strain evidence="1 2">MMS17-GH009</strain>
    </source>
</reference>
<dbReference type="InterPro" id="IPR019239">
    <property type="entry name" value="VapB_antitoxin"/>
</dbReference>
<keyword evidence="2" id="KW-1185">Reference proteome</keyword>
<sequence length="86" mass="9313">MAKTMIDIDEEALALAAEVLGTTTKKDTVNAALAEIGARRRRELALQELARLAEDGAFDKVLEPGFKDEVRRGKQGGAEWELGKAS</sequence>